<evidence type="ECO:0000256" key="7">
    <source>
        <dbReference type="ARBA" id="ARBA00093797"/>
    </source>
</evidence>
<comment type="function">
    <text evidence="5">May act as an export chaperone for the filament capping protein FliD.</text>
</comment>
<evidence type="ECO:0000256" key="3">
    <source>
        <dbReference type="ARBA" id="ARBA00022795"/>
    </source>
</evidence>
<proteinExistence type="inferred from homology"/>
<keyword evidence="10" id="KW-1185">Reference proteome</keyword>
<evidence type="ECO:0000256" key="2">
    <source>
        <dbReference type="ARBA" id="ARBA00022490"/>
    </source>
</evidence>
<dbReference type="Pfam" id="PF05400">
    <property type="entry name" value="FliT"/>
    <property type="match status" value="1"/>
</dbReference>
<keyword evidence="8" id="KW-0175">Coiled coil</keyword>
<dbReference type="RefSeq" id="WP_207977009.1">
    <property type="nucleotide sequence ID" value="NZ_JAGDEL010000005.1"/>
</dbReference>
<keyword evidence="9" id="KW-0282">Flagellum</keyword>
<evidence type="ECO:0000256" key="1">
    <source>
        <dbReference type="ARBA" id="ARBA00004514"/>
    </source>
</evidence>
<reference evidence="9 10" key="1">
    <citation type="submission" date="2021-03" db="EMBL/GenBank/DDBJ databases">
        <title>Whole genome sequence of Metabacillus bambusae BG109.</title>
        <authorList>
            <person name="Jeong J.W."/>
        </authorList>
    </citation>
    <scope>NUCLEOTIDE SEQUENCE [LARGE SCALE GENOMIC DNA]</scope>
    <source>
        <strain evidence="9 10">BG109</strain>
    </source>
</reference>
<protein>
    <recommendedName>
        <fullName evidence="7">Flagellar protein FliT</fullName>
    </recommendedName>
</protein>
<accession>A0ABS3N0D6</accession>
<keyword evidence="3" id="KW-1005">Bacterial flagellum biogenesis</keyword>
<dbReference type="EMBL" id="JAGDEL010000005">
    <property type="protein sequence ID" value="MBO1511728.1"/>
    <property type="molecule type" value="Genomic_DNA"/>
</dbReference>
<evidence type="ECO:0000313" key="9">
    <source>
        <dbReference type="EMBL" id="MBO1511728.1"/>
    </source>
</evidence>
<keyword evidence="9" id="KW-0969">Cilium</keyword>
<comment type="subcellular location">
    <subcellularLocation>
        <location evidence="1">Cytoplasm</location>
        <location evidence="1">Cytosol</location>
    </subcellularLocation>
</comment>
<dbReference type="InterPro" id="IPR008622">
    <property type="entry name" value="FliT"/>
</dbReference>
<keyword evidence="9" id="KW-0966">Cell projection</keyword>
<feature type="coiled-coil region" evidence="8">
    <location>
        <begin position="20"/>
        <end position="47"/>
    </location>
</feature>
<dbReference type="Proteomes" id="UP000663981">
    <property type="component" value="Unassembled WGS sequence"/>
</dbReference>
<evidence type="ECO:0000256" key="5">
    <source>
        <dbReference type="ARBA" id="ARBA00093765"/>
    </source>
</evidence>
<gene>
    <name evidence="9" type="ORF">I7822_08610</name>
</gene>
<evidence type="ECO:0000256" key="8">
    <source>
        <dbReference type="SAM" id="Coils"/>
    </source>
</evidence>
<evidence type="ECO:0000313" key="10">
    <source>
        <dbReference type="Proteomes" id="UP000663981"/>
    </source>
</evidence>
<sequence length="116" mass="13769">MNAVKQVYDMTKELVDISTNEIEKEDRENVINNITELLEQRDLLIKEMKPPFTQNEKKLGQQIILWNEQLSASFVEIKKRVQVDIAQLKKTRTSTNKYINPYQNTTIDGMYYDKRK</sequence>
<keyword evidence="4" id="KW-0143">Chaperone</keyword>
<keyword evidence="2" id="KW-0963">Cytoplasm</keyword>
<evidence type="ECO:0000256" key="6">
    <source>
        <dbReference type="ARBA" id="ARBA00093785"/>
    </source>
</evidence>
<evidence type="ECO:0000256" key="4">
    <source>
        <dbReference type="ARBA" id="ARBA00023186"/>
    </source>
</evidence>
<comment type="similarity">
    <text evidence="6">Belongs to the bacillales FliT family.</text>
</comment>
<organism evidence="9 10">
    <name type="scientific">Metabacillus bambusae</name>
    <dbReference type="NCBI Taxonomy" id="2795218"/>
    <lineage>
        <taxon>Bacteria</taxon>
        <taxon>Bacillati</taxon>
        <taxon>Bacillota</taxon>
        <taxon>Bacilli</taxon>
        <taxon>Bacillales</taxon>
        <taxon>Bacillaceae</taxon>
        <taxon>Metabacillus</taxon>
    </lineage>
</organism>
<name>A0ABS3N0D6_9BACI</name>
<comment type="caution">
    <text evidence="9">The sequence shown here is derived from an EMBL/GenBank/DDBJ whole genome shotgun (WGS) entry which is preliminary data.</text>
</comment>